<proteinExistence type="predicted"/>
<name>A0A3B1D0B6_9ZZZZ</name>
<gene>
    <name evidence="1" type="ORF">MNBD_NITROSPIRAE02-1417</name>
</gene>
<reference evidence="1" key="1">
    <citation type="submission" date="2018-06" db="EMBL/GenBank/DDBJ databases">
        <authorList>
            <person name="Zhirakovskaya E."/>
        </authorList>
    </citation>
    <scope>NUCLEOTIDE SEQUENCE</scope>
</reference>
<evidence type="ECO:0000313" key="1">
    <source>
        <dbReference type="EMBL" id="VAX28380.1"/>
    </source>
</evidence>
<protein>
    <submittedName>
        <fullName evidence="1">Uncharacterized protein</fullName>
    </submittedName>
</protein>
<dbReference type="EMBL" id="UOGH01000083">
    <property type="protein sequence ID" value="VAX28380.1"/>
    <property type="molecule type" value="Genomic_DNA"/>
</dbReference>
<dbReference type="AlphaFoldDB" id="A0A3B1D0B6"/>
<organism evidence="1">
    <name type="scientific">hydrothermal vent metagenome</name>
    <dbReference type="NCBI Taxonomy" id="652676"/>
    <lineage>
        <taxon>unclassified sequences</taxon>
        <taxon>metagenomes</taxon>
        <taxon>ecological metagenomes</taxon>
    </lineage>
</organism>
<accession>A0A3B1D0B6</accession>
<sequence>MGQGVNENIRYRGRIFHVQTEERGKERPVLVCTLFCRGVILSEERLAYQDIIKSDPFHNLVNQLAKDIHRQMIENLRKGLYDDKIKSLPESEETSAEAASFAADEDDLESLFRSYMLPSLSRELKVDLPEHEVLAISEKIPSLKGSSKKERYLSLCAEIYSRVKDMCDKEAFKSLVKKWSTGIRLNTEAPPGTNSHER</sequence>